<dbReference type="SUPFAM" id="SSF55785">
    <property type="entry name" value="PYP-like sensor domain (PAS domain)"/>
    <property type="match status" value="1"/>
</dbReference>
<dbReference type="SUPFAM" id="SSF55781">
    <property type="entry name" value="GAF domain-like"/>
    <property type="match status" value="1"/>
</dbReference>
<dbReference type="CDD" id="cd01949">
    <property type="entry name" value="GGDEF"/>
    <property type="match status" value="1"/>
</dbReference>
<dbReference type="Proteomes" id="UP000529795">
    <property type="component" value="Unassembled WGS sequence"/>
</dbReference>
<dbReference type="SMART" id="SM00065">
    <property type="entry name" value="GAF"/>
    <property type="match status" value="1"/>
</dbReference>
<dbReference type="EMBL" id="JACIEV010000007">
    <property type="protein sequence ID" value="MBB4154648.1"/>
    <property type="molecule type" value="Genomic_DNA"/>
</dbReference>
<evidence type="ECO:0000259" key="1">
    <source>
        <dbReference type="PROSITE" id="PS50113"/>
    </source>
</evidence>
<reference evidence="3 4" key="1">
    <citation type="submission" date="2020-08" db="EMBL/GenBank/DDBJ databases">
        <title>Genomic Encyclopedia of Type Strains, Phase IV (KMG-IV): sequencing the most valuable type-strain genomes for metagenomic binning, comparative biology and taxonomic classification.</title>
        <authorList>
            <person name="Goeker M."/>
        </authorList>
    </citation>
    <scope>NUCLEOTIDE SEQUENCE [LARGE SCALE GENOMIC DNA]</scope>
    <source>
        <strain evidence="3 4">YC6723</strain>
    </source>
</reference>
<dbReference type="Gene3D" id="3.30.450.40">
    <property type="match status" value="1"/>
</dbReference>
<dbReference type="InterPro" id="IPR043128">
    <property type="entry name" value="Rev_trsase/Diguanyl_cyclase"/>
</dbReference>
<sequence>MSATAEARRLAALHALDLLDTAPEREFDALVALAADMLHCPAAITLIDRERLWIKAASGDLPAQLPRDGAFCDHTIRQSGPMVIEDAAADPRFADGHLVAGGLRFYAGTPIRSRDEHGDLHAIGAICVTDTAPRSLSVEGRAALHHLGTLAEALLAARATAIAAIEMAAESERQAIALERQTRIFEQAERLAMIGSWRLRLADSDLTWSDQVFQIHGLPIGQFPTLDGALDFYPPAAREMVAAKLAHTIATGEAFDFETDFITARGSLRRVRSQGEVEFDADGRPDAVIGVFQDITAAHRLKEQLRRSADTDFLTGINNRAAFDAALETAMITARDTGTPLALAIIDLDGFKQINDTFGHNVGDDALRAIAERLSADWLDGCTAGRLGGDEFAVIVEDPRLVSDLGGFAERLQAWLRVTLIVEGLPVLCGGSVGVANFAGDEAIRDFLRRADMRLYDAKRGRIGQRRAA</sequence>
<dbReference type="Gene3D" id="3.30.450.20">
    <property type="entry name" value="PAS domain"/>
    <property type="match status" value="1"/>
</dbReference>
<dbReference type="SMART" id="SM00267">
    <property type="entry name" value="GGDEF"/>
    <property type="match status" value="1"/>
</dbReference>
<dbReference type="InterPro" id="IPR001610">
    <property type="entry name" value="PAC"/>
</dbReference>
<keyword evidence="4" id="KW-1185">Reference proteome</keyword>
<dbReference type="Pfam" id="PF08447">
    <property type="entry name" value="PAS_3"/>
    <property type="match status" value="1"/>
</dbReference>
<dbReference type="InterPro" id="IPR000700">
    <property type="entry name" value="PAS-assoc_C"/>
</dbReference>
<dbReference type="PANTHER" id="PTHR44757">
    <property type="entry name" value="DIGUANYLATE CYCLASE DGCP"/>
    <property type="match status" value="1"/>
</dbReference>
<comment type="caution">
    <text evidence="3">The sequence shown here is derived from an EMBL/GenBank/DDBJ whole genome shotgun (WGS) entry which is preliminary data.</text>
</comment>
<dbReference type="Gene3D" id="2.10.70.100">
    <property type="match status" value="1"/>
</dbReference>
<dbReference type="InterPro" id="IPR029787">
    <property type="entry name" value="Nucleotide_cyclase"/>
</dbReference>
<gene>
    <name evidence="3" type="ORF">GGQ80_002564</name>
</gene>
<feature type="domain" description="GGDEF" evidence="2">
    <location>
        <begin position="339"/>
        <end position="469"/>
    </location>
</feature>
<feature type="domain" description="PAC" evidence="1">
    <location>
        <begin position="255"/>
        <end position="307"/>
    </location>
</feature>
<dbReference type="RefSeq" id="WP_246347053.1">
    <property type="nucleotide sequence ID" value="NZ_JACIEV010000007.1"/>
</dbReference>
<accession>A0A840FL47</accession>
<dbReference type="SMART" id="SM00086">
    <property type="entry name" value="PAC"/>
    <property type="match status" value="1"/>
</dbReference>
<dbReference type="InterPro" id="IPR003018">
    <property type="entry name" value="GAF"/>
</dbReference>
<dbReference type="NCBIfam" id="TIGR00254">
    <property type="entry name" value="GGDEF"/>
    <property type="match status" value="1"/>
</dbReference>
<dbReference type="PANTHER" id="PTHR44757:SF2">
    <property type="entry name" value="BIOFILM ARCHITECTURE MAINTENANCE PROTEIN MBAA"/>
    <property type="match status" value="1"/>
</dbReference>
<evidence type="ECO:0000313" key="4">
    <source>
        <dbReference type="Proteomes" id="UP000529795"/>
    </source>
</evidence>
<dbReference type="Pfam" id="PF00990">
    <property type="entry name" value="GGDEF"/>
    <property type="match status" value="1"/>
</dbReference>
<evidence type="ECO:0000313" key="3">
    <source>
        <dbReference type="EMBL" id="MBB4154648.1"/>
    </source>
</evidence>
<dbReference type="SUPFAM" id="SSF55073">
    <property type="entry name" value="Nucleotide cyclase"/>
    <property type="match status" value="1"/>
</dbReference>
<dbReference type="Gene3D" id="3.30.70.270">
    <property type="match status" value="1"/>
</dbReference>
<dbReference type="PROSITE" id="PS50113">
    <property type="entry name" value="PAC"/>
    <property type="match status" value="1"/>
</dbReference>
<dbReference type="InterPro" id="IPR000160">
    <property type="entry name" value="GGDEF_dom"/>
</dbReference>
<dbReference type="Pfam" id="PF01590">
    <property type="entry name" value="GAF"/>
    <property type="match status" value="1"/>
</dbReference>
<dbReference type="PROSITE" id="PS50887">
    <property type="entry name" value="GGDEF"/>
    <property type="match status" value="1"/>
</dbReference>
<dbReference type="InterPro" id="IPR013655">
    <property type="entry name" value="PAS_fold_3"/>
</dbReference>
<dbReference type="AlphaFoldDB" id="A0A840FL47"/>
<organism evidence="3 4">
    <name type="scientific">Sphingomonas jinjuensis</name>
    <dbReference type="NCBI Taxonomy" id="535907"/>
    <lineage>
        <taxon>Bacteria</taxon>
        <taxon>Pseudomonadati</taxon>
        <taxon>Pseudomonadota</taxon>
        <taxon>Alphaproteobacteria</taxon>
        <taxon>Sphingomonadales</taxon>
        <taxon>Sphingomonadaceae</taxon>
        <taxon>Sphingomonas</taxon>
    </lineage>
</organism>
<protein>
    <submittedName>
        <fullName evidence="3">Diguanylate cyclase (GGDEF)-like protein</fullName>
    </submittedName>
</protein>
<name>A0A840FL47_9SPHN</name>
<evidence type="ECO:0000259" key="2">
    <source>
        <dbReference type="PROSITE" id="PS50887"/>
    </source>
</evidence>
<proteinExistence type="predicted"/>
<dbReference type="InterPro" id="IPR035965">
    <property type="entry name" value="PAS-like_dom_sf"/>
</dbReference>
<dbReference type="InterPro" id="IPR052155">
    <property type="entry name" value="Biofilm_reg_signaling"/>
</dbReference>
<dbReference type="InterPro" id="IPR029016">
    <property type="entry name" value="GAF-like_dom_sf"/>
</dbReference>